<dbReference type="Proteomes" id="UP001160148">
    <property type="component" value="Unassembled WGS sequence"/>
</dbReference>
<name>A0AAV0XQM7_9HEMI</name>
<accession>A0AAV0XQM7</accession>
<evidence type="ECO:0000256" key="1">
    <source>
        <dbReference type="SAM" id="MobiDB-lite"/>
    </source>
</evidence>
<evidence type="ECO:0000313" key="2">
    <source>
        <dbReference type="EMBL" id="CAI6370471.1"/>
    </source>
</evidence>
<feature type="region of interest" description="Disordered" evidence="1">
    <location>
        <begin position="69"/>
        <end position="104"/>
    </location>
</feature>
<comment type="caution">
    <text evidence="2">The sequence shown here is derived from an EMBL/GenBank/DDBJ whole genome shotgun (WGS) entry which is preliminary data.</text>
</comment>
<feature type="compositionally biased region" description="Polar residues" evidence="1">
    <location>
        <begin position="71"/>
        <end position="89"/>
    </location>
</feature>
<reference evidence="2 3" key="1">
    <citation type="submission" date="2023-01" db="EMBL/GenBank/DDBJ databases">
        <authorList>
            <person name="Whitehead M."/>
        </authorList>
    </citation>
    <scope>NUCLEOTIDE SEQUENCE [LARGE SCALE GENOMIC DNA]</scope>
</reference>
<dbReference type="AlphaFoldDB" id="A0AAV0XQM7"/>
<sequence length="104" mass="11822">MRVRTKAKDLAARHRHRVANENKENLSALLSVVAVRTDTRLAEEDTRHQNRMKHLSMIQWVTEVNTKMFPNHTQTPGQSHSVNKQTGINTGWLHHPGTNPGGEL</sequence>
<dbReference type="EMBL" id="CARXXK010000366">
    <property type="protein sequence ID" value="CAI6370471.1"/>
    <property type="molecule type" value="Genomic_DNA"/>
</dbReference>
<evidence type="ECO:0000313" key="3">
    <source>
        <dbReference type="Proteomes" id="UP001160148"/>
    </source>
</evidence>
<keyword evidence="3" id="KW-1185">Reference proteome</keyword>
<gene>
    <name evidence="2" type="ORF">MEUPH1_LOCUS24584</name>
</gene>
<proteinExistence type="predicted"/>
<protein>
    <submittedName>
        <fullName evidence="2">Uncharacterized protein</fullName>
    </submittedName>
</protein>
<organism evidence="2 3">
    <name type="scientific">Macrosiphum euphorbiae</name>
    <name type="common">potato aphid</name>
    <dbReference type="NCBI Taxonomy" id="13131"/>
    <lineage>
        <taxon>Eukaryota</taxon>
        <taxon>Metazoa</taxon>
        <taxon>Ecdysozoa</taxon>
        <taxon>Arthropoda</taxon>
        <taxon>Hexapoda</taxon>
        <taxon>Insecta</taxon>
        <taxon>Pterygota</taxon>
        <taxon>Neoptera</taxon>
        <taxon>Paraneoptera</taxon>
        <taxon>Hemiptera</taxon>
        <taxon>Sternorrhyncha</taxon>
        <taxon>Aphidomorpha</taxon>
        <taxon>Aphidoidea</taxon>
        <taxon>Aphididae</taxon>
        <taxon>Macrosiphini</taxon>
        <taxon>Macrosiphum</taxon>
    </lineage>
</organism>